<feature type="chain" id="PRO_5016389404" evidence="3">
    <location>
        <begin position="19"/>
        <end position="178"/>
    </location>
</feature>
<dbReference type="RefSeq" id="WP_110389653.1">
    <property type="nucleotide sequence ID" value="NZ_CALCOA010000233.1"/>
</dbReference>
<evidence type="ECO:0000313" key="6">
    <source>
        <dbReference type="Proteomes" id="UP000247555"/>
    </source>
</evidence>
<feature type="signal peptide" evidence="3">
    <location>
        <begin position="1"/>
        <end position="18"/>
    </location>
</feature>
<feature type="region of interest" description="Disordered" evidence="2">
    <location>
        <begin position="74"/>
        <end position="116"/>
    </location>
</feature>
<dbReference type="InterPro" id="IPR025392">
    <property type="entry name" value="DUF4124"/>
</dbReference>
<keyword evidence="1" id="KW-0175">Coiled coil</keyword>
<keyword evidence="6" id="KW-1185">Reference proteome</keyword>
<keyword evidence="3" id="KW-0732">Signal</keyword>
<proteinExistence type="predicted"/>
<evidence type="ECO:0000313" key="5">
    <source>
        <dbReference type="EMBL" id="PXX81352.1"/>
    </source>
</evidence>
<feature type="domain" description="DUF4124" evidence="4">
    <location>
        <begin position="10"/>
        <end position="87"/>
    </location>
</feature>
<evidence type="ECO:0000256" key="1">
    <source>
        <dbReference type="SAM" id="Coils"/>
    </source>
</evidence>
<accession>A0A318KXS2</accession>
<name>A0A318KXS2_9NEIS</name>
<evidence type="ECO:0000259" key="4">
    <source>
        <dbReference type="Pfam" id="PF13511"/>
    </source>
</evidence>
<dbReference type="OrthoDB" id="8601928at2"/>
<sequence length="178" mass="19077">MTYSRLLICLMCALPAMAGANAPIYKYVDPYGNVTYSNTPVPGAKRSALPPVAINPNIASSAVLSNRDSKQVVNVRPEPASSASAARAGNGGASGSAPAAGQYPVIDGATQRNRDASRARILQDELDNEQRALANARRMLQETERYAKPDSALLRGLRDSVLEREKNIAALQREIGRR</sequence>
<reference evidence="5 6" key="1">
    <citation type="submission" date="2018-05" db="EMBL/GenBank/DDBJ databases">
        <title>Genomic Encyclopedia of Type Strains, Phase IV (KMG-IV): sequencing the most valuable type-strain genomes for metagenomic binning, comparative biology and taxonomic classification.</title>
        <authorList>
            <person name="Goeker M."/>
        </authorList>
    </citation>
    <scope>NUCLEOTIDE SEQUENCE [LARGE SCALE GENOMIC DNA]</scope>
    <source>
        <strain evidence="5 6">DSM 29661</strain>
    </source>
</reference>
<dbReference type="EMBL" id="QJKI01000002">
    <property type="protein sequence ID" value="PXX81352.1"/>
    <property type="molecule type" value="Genomic_DNA"/>
</dbReference>
<dbReference type="Proteomes" id="UP000247555">
    <property type="component" value="Unassembled WGS sequence"/>
</dbReference>
<dbReference type="AlphaFoldDB" id="A0A318KXS2"/>
<evidence type="ECO:0000256" key="3">
    <source>
        <dbReference type="SAM" id="SignalP"/>
    </source>
</evidence>
<gene>
    <name evidence="5" type="ORF">DFR34_102192</name>
</gene>
<organism evidence="5 6">
    <name type="scientific">Rivihabitans pingtungensis</name>
    <dbReference type="NCBI Taxonomy" id="1054498"/>
    <lineage>
        <taxon>Bacteria</taxon>
        <taxon>Pseudomonadati</taxon>
        <taxon>Pseudomonadota</taxon>
        <taxon>Betaproteobacteria</taxon>
        <taxon>Neisseriales</taxon>
        <taxon>Aquaspirillaceae</taxon>
        <taxon>Rivihabitans</taxon>
    </lineage>
</organism>
<comment type="caution">
    <text evidence="5">The sequence shown here is derived from an EMBL/GenBank/DDBJ whole genome shotgun (WGS) entry which is preliminary data.</text>
</comment>
<evidence type="ECO:0000256" key="2">
    <source>
        <dbReference type="SAM" id="MobiDB-lite"/>
    </source>
</evidence>
<dbReference type="Pfam" id="PF13511">
    <property type="entry name" value="DUF4124"/>
    <property type="match status" value="1"/>
</dbReference>
<feature type="coiled-coil region" evidence="1">
    <location>
        <begin position="119"/>
        <end position="174"/>
    </location>
</feature>
<protein>
    <submittedName>
        <fullName evidence="5">Uncharacterized protein DUF4124</fullName>
    </submittedName>
</protein>